<evidence type="ECO:0000256" key="2">
    <source>
        <dbReference type="ARBA" id="ARBA00022517"/>
    </source>
</evidence>
<feature type="compositionally biased region" description="Acidic residues" evidence="8">
    <location>
        <begin position="131"/>
        <end position="142"/>
    </location>
</feature>
<gene>
    <name evidence="9" type="primary">MPHOSPH10</name>
    <name evidence="9" type="ORF">g.39428</name>
</gene>
<feature type="compositionally biased region" description="Basic and acidic residues" evidence="8">
    <location>
        <begin position="117"/>
        <end position="130"/>
    </location>
</feature>
<feature type="compositionally biased region" description="Basic and acidic residues" evidence="8">
    <location>
        <begin position="434"/>
        <end position="447"/>
    </location>
</feature>
<sequence>MEDKFLDDLCDSLAHLCDIPESSPGALYGLKNPSKDTCYTTVSELYTAVVKNVEEGLKSKGVFPEYELIQGFDNEQHFQQVALVSSEASSVFIPQIAFSETQLTNVQFPICEEGEVVNEKLDRDDDRIDESAEDEASSEDELNVEKSKKRADRAVSDSELEDEDLDDESDDEDGLFGEDNPEEDAESENSRLSGEGLEDENWDEVEAADTTKVEGPLSSYERSRKKMNEEIRKMEEKQLQEKPWQMKGELDASVRPVNSLLEEVLEYDMTQRPAPVITEEVTLRLEDVILKRIKDKAFDDVTRKIKPVDAPLELKKKIVLDQEKSKLSLAEVYEQEFLKQKSKVKAQVEGAVPTSALPTSELTAEEKDINSRLARLFAQLDVLSNLHFTPPPRLAEVEVVSNMPAVTVEEVGQDALTSANLLAPGEVAGKLKRDITASSEKTKTDKKRERRKKKVHQAKKFKKLQLATTIKTAAPTPGKGKIKMADPALKSSTSFFTQLETTAKKHIDSNKRQAEENKKSTLKAKKLKL</sequence>
<evidence type="ECO:0000256" key="1">
    <source>
        <dbReference type="ARBA" id="ARBA00004604"/>
    </source>
</evidence>
<comment type="function">
    <text evidence="7">Involved in nucleolar processing of pre-18S ribosomal RNA.</text>
</comment>
<feature type="compositionally biased region" description="Acidic residues" evidence="8">
    <location>
        <begin position="196"/>
        <end position="207"/>
    </location>
</feature>
<evidence type="ECO:0000313" key="9">
    <source>
        <dbReference type="EMBL" id="JAQ03110.1"/>
    </source>
</evidence>
<feature type="region of interest" description="Disordered" evidence="8">
    <location>
        <begin position="434"/>
        <end position="458"/>
    </location>
</feature>
<keyword evidence="3 7" id="KW-0698">rRNA processing</keyword>
<comment type="similarity">
    <text evidence="6 7">Belongs to the MPP10 family.</text>
</comment>
<accession>A0A146L8W9</accession>
<dbReference type="PANTHER" id="PTHR17039:SF0">
    <property type="entry name" value="U3 SMALL NUCLEOLAR RIBONUCLEOPROTEIN PROTEIN MPP10"/>
    <property type="match status" value="1"/>
</dbReference>
<feature type="region of interest" description="Disordered" evidence="8">
    <location>
        <begin position="503"/>
        <end position="529"/>
    </location>
</feature>
<feature type="compositionally biased region" description="Basic and acidic residues" evidence="8">
    <location>
        <begin position="503"/>
        <end position="519"/>
    </location>
</feature>
<feature type="compositionally biased region" description="Acidic residues" evidence="8">
    <location>
        <begin position="158"/>
        <end position="187"/>
    </location>
</feature>
<comment type="subcellular location">
    <subcellularLocation>
        <location evidence="1 7">Nucleus</location>
        <location evidence="1 7">Nucleolus</location>
    </subcellularLocation>
</comment>
<organism evidence="9">
    <name type="scientific">Lygus hesperus</name>
    <name type="common">Western plant bug</name>
    <dbReference type="NCBI Taxonomy" id="30085"/>
    <lineage>
        <taxon>Eukaryota</taxon>
        <taxon>Metazoa</taxon>
        <taxon>Ecdysozoa</taxon>
        <taxon>Arthropoda</taxon>
        <taxon>Hexapoda</taxon>
        <taxon>Insecta</taxon>
        <taxon>Pterygota</taxon>
        <taxon>Neoptera</taxon>
        <taxon>Paraneoptera</taxon>
        <taxon>Hemiptera</taxon>
        <taxon>Heteroptera</taxon>
        <taxon>Panheteroptera</taxon>
        <taxon>Cimicomorpha</taxon>
        <taxon>Miridae</taxon>
        <taxon>Mirini</taxon>
        <taxon>Lygus</taxon>
    </lineage>
</organism>
<evidence type="ECO:0000256" key="4">
    <source>
        <dbReference type="ARBA" id="ARBA00023242"/>
    </source>
</evidence>
<dbReference type="PANTHER" id="PTHR17039">
    <property type="entry name" value="U3 SMALL NUCLEOLAR RIBONUCLEOPROTEIN PROTEIN MPP10"/>
    <property type="match status" value="1"/>
</dbReference>
<dbReference type="GO" id="GO:0032040">
    <property type="term" value="C:small-subunit processome"/>
    <property type="evidence" value="ECO:0007669"/>
    <property type="project" value="TreeGrafter"/>
</dbReference>
<feature type="compositionally biased region" description="Basic residues" evidence="8">
    <location>
        <begin position="520"/>
        <end position="529"/>
    </location>
</feature>
<keyword evidence="4 7" id="KW-0539">Nucleus</keyword>
<dbReference type="PIRSF" id="PIRSF017300">
    <property type="entry name" value="snoRNP_Mpp10"/>
    <property type="match status" value="1"/>
</dbReference>
<evidence type="ECO:0000256" key="6">
    <source>
        <dbReference type="ARBA" id="ARBA00029455"/>
    </source>
</evidence>
<proteinExistence type="inferred from homology"/>
<reference evidence="9" key="1">
    <citation type="journal article" date="2016" name="Gigascience">
        <title>De novo construction of an expanded transcriptome assembly for the western tarnished plant bug, Lygus hesperus.</title>
        <authorList>
            <person name="Tassone E.E."/>
            <person name="Geib S.M."/>
            <person name="Hall B."/>
            <person name="Fabrick J.A."/>
            <person name="Brent C.S."/>
            <person name="Hull J.J."/>
        </authorList>
    </citation>
    <scope>NUCLEOTIDE SEQUENCE</scope>
</reference>
<name>A0A146L8W9_LYGHE</name>
<protein>
    <recommendedName>
        <fullName evidence="7">U3 small nucleolar ribonucleoprotein protein MPP10</fullName>
    </recommendedName>
</protein>
<dbReference type="GO" id="GO:0034457">
    <property type="term" value="C:Mpp10 complex"/>
    <property type="evidence" value="ECO:0007669"/>
    <property type="project" value="UniProtKB-UniRule"/>
</dbReference>
<evidence type="ECO:0000256" key="8">
    <source>
        <dbReference type="SAM" id="MobiDB-lite"/>
    </source>
</evidence>
<dbReference type="GO" id="GO:0006364">
    <property type="term" value="P:rRNA processing"/>
    <property type="evidence" value="ECO:0007669"/>
    <property type="project" value="UniProtKB-KW"/>
</dbReference>
<dbReference type="GO" id="GO:0005732">
    <property type="term" value="C:sno(s)RNA-containing ribonucleoprotein complex"/>
    <property type="evidence" value="ECO:0007669"/>
    <property type="project" value="UniProtKB-UniRule"/>
</dbReference>
<evidence type="ECO:0000256" key="3">
    <source>
        <dbReference type="ARBA" id="ARBA00022552"/>
    </source>
</evidence>
<dbReference type="EMBL" id="GDHC01015519">
    <property type="protein sequence ID" value="JAQ03110.1"/>
    <property type="molecule type" value="Transcribed_RNA"/>
</dbReference>
<feature type="region of interest" description="Disordered" evidence="8">
    <location>
        <begin position="117"/>
        <end position="224"/>
    </location>
</feature>
<dbReference type="Pfam" id="PF04006">
    <property type="entry name" value="Mpp10"/>
    <property type="match status" value="1"/>
</dbReference>
<evidence type="ECO:0000256" key="7">
    <source>
        <dbReference type="PIRNR" id="PIRNR017300"/>
    </source>
</evidence>
<dbReference type="InterPro" id="IPR012173">
    <property type="entry name" value="Mpp10"/>
</dbReference>
<keyword evidence="2 7" id="KW-0690">Ribosome biogenesis</keyword>
<dbReference type="AlphaFoldDB" id="A0A146L8W9"/>
<keyword evidence="5 7" id="KW-0687">Ribonucleoprotein</keyword>
<feature type="compositionally biased region" description="Basic residues" evidence="8">
    <location>
        <begin position="448"/>
        <end position="458"/>
    </location>
</feature>
<evidence type="ECO:0000256" key="5">
    <source>
        <dbReference type="ARBA" id="ARBA00023274"/>
    </source>
</evidence>